<comment type="caution">
    <text evidence="1">The sequence shown here is derived from an EMBL/GenBank/DDBJ whole genome shotgun (WGS) entry which is preliminary data.</text>
</comment>
<evidence type="ECO:0000313" key="1">
    <source>
        <dbReference type="EMBL" id="OGG38821.1"/>
    </source>
</evidence>
<gene>
    <name evidence="1" type="ORF">A3D55_02405</name>
</gene>
<dbReference type="EMBL" id="MFKJ01000012">
    <property type="protein sequence ID" value="OGG38821.1"/>
    <property type="molecule type" value="Genomic_DNA"/>
</dbReference>
<proteinExistence type="predicted"/>
<evidence type="ECO:0000313" key="2">
    <source>
        <dbReference type="Proteomes" id="UP000178825"/>
    </source>
</evidence>
<sequence>MRAIIFFFFRKSTEELKVFSWKFVGNLIYSKRRDHTSMLCIGVFDLHSMIKKFSSSKLKTANKTFLWWSER</sequence>
<dbReference type="AlphaFoldDB" id="A0A1F6BPI6"/>
<accession>A0A1F6BPI6</accession>
<name>A0A1F6BPI6_9BACT</name>
<organism evidence="1 2">
    <name type="scientific">Candidatus Jorgensenbacteria bacterium RIFCSPHIGHO2_02_FULL_45_20</name>
    <dbReference type="NCBI Taxonomy" id="1798470"/>
    <lineage>
        <taxon>Bacteria</taxon>
        <taxon>Candidatus Joergenseniibacteriota</taxon>
    </lineage>
</organism>
<dbReference type="Proteomes" id="UP000178825">
    <property type="component" value="Unassembled WGS sequence"/>
</dbReference>
<reference evidence="1 2" key="1">
    <citation type="journal article" date="2016" name="Nat. Commun.">
        <title>Thousands of microbial genomes shed light on interconnected biogeochemical processes in an aquifer system.</title>
        <authorList>
            <person name="Anantharaman K."/>
            <person name="Brown C.T."/>
            <person name="Hug L.A."/>
            <person name="Sharon I."/>
            <person name="Castelle C.J."/>
            <person name="Probst A.J."/>
            <person name="Thomas B.C."/>
            <person name="Singh A."/>
            <person name="Wilkins M.J."/>
            <person name="Karaoz U."/>
            <person name="Brodie E.L."/>
            <person name="Williams K.H."/>
            <person name="Hubbard S.S."/>
            <person name="Banfield J.F."/>
        </authorList>
    </citation>
    <scope>NUCLEOTIDE SEQUENCE [LARGE SCALE GENOMIC DNA]</scope>
</reference>
<protein>
    <submittedName>
        <fullName evidence="1">Uncharacterized protein</fullName>
    </submittedName>
</protein>